<dbReference type="CDD" id="cd06225">
    <property type="entry name" value="HAMP"/>
    <property type="match status" value="1"/>
</dbReference>
<dbReference type="PRINTS" id="PR00344">
    <property type="entry name" value="BCTRLSENSOR"/>
</dbReference>
<dbReference type="SMART" id="SM00304">
    <property type="entry name" value="HAMP"/>
    <property type="match status" value="1"/>
</dbReference>
<accession>A0A3S4RH50</accession>
<feature type="domain" description="Histidine kinase" evidence="13">
    <location>
        <begin position="385"/>
        <end position="495"/>
    </location>
</feature>
<protein>
    <recommendedName>
        <fullName evidence="3">histidine kinase</fullName>
        <ecNumber evidence="3">2.7.13.3</ecNumber>
    </recommendedName>
</protein>
<reference evidence="15 16" key="1">
    <citation type="submission" date="2018-12" db="EMBL/GenBank/DDBJ databases">
        <authorList>
            <consortium name="Pathogen Informatics"/>
        </authorList>
    </citation>
    <scope>NUCLEOTIDE SEQUENCE [LARGE SCALE GENOMIC DNA]</scope>
    <source>
        <strain evidence="15 16">NCTC11636</strain>
    </source>
</reference>
<keyword evidence="16" id="KW-1185">Reference proteome</keyword>
<evidence type="ECO:0000256" key="2">
    <source>
        <dbReference type="ARBA" id="ARBA00004370"/>
    </source>
</evidence>
<keyword evidence="7 15" id="KW-0418">Kinase</keyword>
<proteinExistence type="predicted"/>
<evidence type="ECO:0000256" key="6">
    <source>
        <dbReference type="ARBA" id="ARBA00022692"/>
    </source>
</evidence>
<sequence>MSSETRTATAASPAAATTTEQAPETTRMGARWRIVWWILATTGLTLLVVIVSLRSVLVQQVAEEANAEIIQETQEFRTFAEHSSNPVTGQPFGSALELVESYLAIQTPASGEVLIMVVGQDVLYVDNSRDDVGTTLAQDRARIDEILNDSAASGITETSDGPMRWGRITTTAVTSSGSQEEAVLIVAHFTAAEDEAVDQEVLILSCIAVGGLVMAAGVGWLVAGRILAPLRRMREVAESINSTDLSGRVPVTGRDDISELAGTMNEMLDRVDRAYVSQRHFVSEARRRIAGPQARAAHAVSALAQEPGTVRQQDLVMRAGVELVRMREVLDDLDILAQADNPDFVHPEDVSLREITAEAYAQAVSAADAYHWHLGSQAVGRGYLDRERLLQALGELVDNAASHTPPGSTIEIGSTLSVDGQWVSFWVADPGTDLDAERARDLFELYRSESDDADTGMGLGLAVVRAVADAHRGSAWVEVDPASGTRFGLDLPLTALVPTRTSPVDPEEEL</sequence>
<comment type="subcellular location">
    <subcellularLocation>
        <location evidence="2">Membrane</location>
    </subcellularLocation>
</comment>
<dbReference type="Pfam" id="PF02518">
    <property type="entry name" value="HATPase_c"/>
    <property type="match status" value="1"/>
</dbReference>
<evidence type="ECO:0000259" key="13">
    <source>
        <dbReference type="PROSITE" id="PS50109"/>
    </source>
</evidence>
<keyword evidence="4" id="KW-0597">Phosphoprotein</keyword>
<evidence type="ECO:0000313" key="16">
    <source>
        <dbReference type="Proteomes" id="UP000266895"/>
    </source>
</evidence>
<dbReference type="EC" id="2.7.13.3" evidence="3"/>
<dbReference type="EMBL" id="LR134350">
    <property type="protein sequence ID" value="VEG29981.1"/>
    <property type="molecule type" value="Genomic_DNA"/>
</dbReference>
<dbReference type="GO" id="GO:0005886">
    <property type="term" value="C:plasma membrane"/>
    <property type="evidence" value="ECO:0007669"/>
    <property type="project" value="TreeGrafter"/>
</dbReference>
<dbReference type="Proteomes" id="UP000266895">
    <property type="component" value="Chromosome"/>
</dbReference>
<evidence type="ECO:0000256" key="7">
    <source>
        <dbReference type="ARBA" id="ARBA00022777"/>
    </source>
</evidence>
<dbReference type="PROSITE" id="PS50885">
    <property type="entry name" value="HAMP"/>
    <property type="match status" value="1"/>
</dbReference>
<evidence type="ECO:0000256" key="5">
    <source>
        <dbReference type="ARBA" id="ARBA00022679"/>
    </source>
</evidence>
<dbReference type="InterPro" id="IPR003594">
    <property type="entry name" value="HATPase_dom"/>
</dbReference>
<dbReference type="PANTHER" id="PTHR45436:SF5">
    <property type="entry name" value="SENSOR HISTIDINE KINASE TRCS"/>
    <property type="match status" value="1"/>
</dbReference>
<evidence type="ECO:0000256" key="9">
    <source>
        <dbReference type="ARBA" id="ARBA00023012"/>
    </source>
</evidence>
<comment type="catalytic activity">
    <reaction evidence="1">
        <text>ATP + protein L-histidine = ADP + protein N-phospho-L-histidine.</text>
        <dbReference type="EC" id="2.7.13.3"/>
    </reaction>
</comment>
<dbReference type="Gene3D" id="3.30.565.10">
    <property type="entry name" value="Histidine kinase-like ATPase, C-terminal domain"/>
    <property type="match status" value="1"/>
</dbReference>
<evidence type="ECO:0000256" key="4">
    <source>
        <dbReference type="ARBA" id="ARBA00022553"/>
    </source>
</evidence>
<keyword evidence="5 15" id="KW-0808">Transferase</keyword>
<keyword evidence="8 12" id="KW-1133">Transmembrane helix</keyword>
<dbReference type="RefSeq" id="WP_126383477.1">
    <property type="nucleotide sequence ID" value="NZ_LR134350.1"/>
</dbReference>
<dbReference type="SMART" id="SM00387">
    <property type="entry name" value="HATPase_c"/>
    <property type="match status" value="1"/>
</dbReference>
<dbReference type="InterPro" id="IPR005467">
    <property type="entry name" value="His_kinase_dom"/>
</dbReference>
<dbReference type="Gene3D" id="6.10.340.10">
    <property type="match status" value="1"/>
</dbReference>
<dbReference type="InterPro" id="IPR050428">
    <property type="entry name" value="TCS_sensor_his_kinase"/>
</dbReference>
<name>A0A3S4RH50_9ACTO</name>
<keyword evidence="6 12" id="KW-0812">Transmembrane</keyword>
<gene>
    <name evidence="15" type="primary">cusS</name>
    <name evidence="15" type="ORF">NCTC11636_02454</name>
</gene>
<evidence type="ECO:0000256" key="1">
    <source>
        <dbReference type="ARBA" id="ARBA00000085"/>
    </source>
</evidence>
<dbReference type="GO" id="GO:0004673">
    <property type="term" value="F:protein histidine kinase activity"/>
    <property type="evidence" value="ECO:0007669"/>
    <property type="project" value="UniProtKB-EC"/>
</dbReference>
<evidence type="ECO:0000256" key="3">
    <source>
        <dbReference type="ARBA" id="ARBA00012438"/>
    </source>
</evidence>
<feature type="domain" description="HAMP" evidence="14">
    <location>
        <begin position="224"/>
        <end position="276"/>
    </location>
</feature>
<evidence type="ECO:0000256" key="11">
    <source>
        <dbReference type="SAM" id="MobiDB-lite"/>
    </source>
</evidence>
<evidence type="ECO:0000313" key="15">
    <source>
        <dbReference type="EMBL" id="VEG29981.1"/>
    </source>
</evidence>
<organism evidence="15 16">
    <name type="scientific">Actinomyces howellii</name>
    <dbReference type="NCBI Taxonomy" id="52771"/>
    <lineage>
        <taxon>Bacteria</taxon>
        <taxon>Bacillati</taxon>
        <taxon>Actinomycetota</taxon>
        <taxon>Actinomycetes</taxon>
        <taxon>Actinomycetales</taxon>
        <taxon>Actinomycetaceae</taxon>
        <taxon>Actinomyces</taxon>
    </lineage>
</organism>
<dbReference type="SUPFAM" id="SSF158472">
    <property type="entry name" value="HAMP domain-like"/>
    <property type="match status" value="1"/>
</dbReference>
<dbReference type="OrthoDB" id="9786919at2"/>
<dbReference type="SUPFAM" id="SSF55874">
    <property type="entry name" value="ATPase domain of HSP90 chaperone/DNA topoisomerase II/histidine kinase"/>
    <property type="match status" value="1"/>
</dbReference>
<feature type="region of interest" description="Disordered" evidence="11">
    <location>
        <begin position="1"/>
        <end position="24"/>
    </location>
</feature>
<evidence type="ECO:0000259" key="14">
    <source>
        <dbReference type="PROSITE" id="PS50885"/>
    </source>
</evidence>
<feature type="transmembrane region" description="Helical" evidence="12">
    <location>
        <begin position="34"/>
        <end position="53"/>
    </location>
</feature>
<dbReference type="GO" id="GO:0000160">
    <property type="term" value="P:phosphorelay signal transduction system"/>
    <property type="evidence" value="ECO:0007669"/>
    <property type="project" value="UniProtKB-KW"/>
</dbReference>
<feature type="transmembrane region" description="Helical" evidence="12">
    <location>
        <begin position="201"/>
        <end position="223"/>
    </location>
</feature>
<evidence type="ECO:0000256" key="12">
    <source>
        <dbReference type="SAM" id="Phobius"/>
    </source>
</evidence>
<keyword evidence="10 12" id="KW-0472">Membrane</keyword>
<dbReference type="KEGG" id="ahw:NCTC11636_02454"/>
<dbReference type="Pfam" id="PF00672">
    <property type="entry name" value="HAMP"/>
    <property type="match status" value="1"/>
</dbReference>
<evidence type="ECO:0000256" key="8">
    <source>
        <dbReference type="ARBA" id="ARBA00022989"/>
    </source>
</evidence>
<dbReference type="PANTHER" id="PTHR45436">
    <property type="entry name" value="SENSOR HISTIDINE KINASE YKOH"/>
    <property type="match status" value="1"/>
</dbReference>
<evidence type="ECO:0000256" key="10">
    <source>
        <dbReference type="ARBA" id="ARBA00023136"/>
    </source>
</evidence>
<dbReference type="InterPro" id="IPR036890">
    <property type="entry name" value="HATPase_C_sf"/>
</dbReference>
<dbReference type="InterPro" id="IPR004358">
    <property type="entry name" value="Sig_transdc_His_kin-like_C"/>
</dbReference>
<dbReference type="PROSITE" id="PS50109">
    <property type="entry name" value="HIS_KIN"/>
    <property type="match status" value="1"/>
</dbReference>
<dbReference type="InterPro" id="IPR003660">
    <property type="entry name" value="HAMP_dom"/>
</dbReference>
<dbReference type="AlphaFoldDB" id="A0A3S4RH50"/>
<keyword evidence="9" id="KW-0902">Two-component regulatory system</keyword>